<dbReference type="PANTHER" id="PTHR10773">
    <property type="entry name" value="DNA-DIRECTED RNA POLYMERASES I, II, AND III SUBUNIT RPABC2"/>
    <property type="match status" value="1"/>
</dbReference>
<dbReference type="PANTHER" id="PTHR10773:SF19">
    <property type="match status" value="1"/>
</dbReference>
<gene>
    <name evidence="2" type="ORF">ILUMI_23743</name>
</gene>
<keyword evidence="3" id="KW-1185">Reference proteome</keyword>
<dbReference type="OrthoDB" id="6774547at2759"/>
<protein>
    <submittedName>
        <fullName evidence="2">Uncharacterized protein</fullName>
    </submittedName>
</protein>
<name>A0A8K0CAD5_IGNLU</name>
<evidence type="ECO:0000313" key="3">
    <source>
        <dbReference type="Proteomes" id="UP000801492"/>
    </source>
</evidence>
<feature type="region of interest" description="Disordered" evidence="1">
    <location>
        <begin position="180"/>
        <end position="200"/>
    </location>
</feature>
<dbReference type="AlphaFoldDB" id="A0A8K0CAD5"/>
<sequence length="200" mass="23569">MEESNANDDPYSFDGYDSDVDKEYLLSDLEERYTNQIHFHIFQEETVEETVSRQAEVNLNECANTKKKVVGPVNRSRKRKRDFNTKSLQGSHTKYCIPAADKQLVRDHVNSFPGIDSHYCRARTQREYVESTLNIKKMYELYVKFATEKQFVPKPKKDKCDVCKLNKLCTEEDRLTDEDKGRYQNHILEKNAGQRRTTKR</sequence>
<dbReference type="Proteomes" id="UP000801492">
    <property type="component" value="Unassembled WGS sequence"/>
</dbReference>
<reference evidence="2" key="1">
    <citation type="submission" date="2019-08" db="EMBL/GenBank/DDBJ databases">
        <title>The genome of the North American firefly Photinus pyralis.</title>
        <authorList>
            <consortium name="Photinus pyralis genome working group"/>
            <person name="Fallon T.R."/>
            <person name="Sander Lower S.E."/>
            <person name="Weng J.-K."/>
        </authorList>
    </citation>
    <scope>NUCLEOTIDE SEQUENCE</scope>
    <source>
        <strain evidence="2">TRF0915ILg1</strain>
        <tissue evidence="2">Whole body</tissue>
    </source>
</reference>
<evidence type="ECO:0000256" key="1">
    <source>
        <dbReference type="SAM" id="MobiDB-lite"/>
    </source>
</evidence>
<dbReference type="EMBL" id="VTPC01090618">
    <property type="protein sequence ID" value="KAF2882424.1"/>
    <property type="molecule type" value="Genomic_DNA"/>
</dbReference>
<evidence type="ECO:0000313" key="2">
    <source>
        <dbReference type="EMBL" id="KAF2882424.1"/>
    </source>
</evidence>
<organism evidence="2 3">
    <name type="scientific">Ignelater luminosus</name>
    <name type="common">Cucubano</name>
    <name type="synonym">Pyrophorus luminosus</name>
    <dbReference type="NCBI Taxonomy" id="2038154"/>
    <lineage>
        <taxon>Eukaryota</taxon>
        <taxon>Metazoa</taxon>
        <taxon>Ecdysozoa</taxon>
        <taxon>Arthropoda</taxon>
        <taxon>Hexapoda</taxon>
        <taxon>Insecta</taxon>
        <taxon>Pterygota</taxon>
        <taxon>Neoptera</taxon>
        <taxon>Endopterygota</taxon>
        <taxon>Coleoptera</taxon>
        <taxon>Polyphaga</taxon>
        <taxon>Elateriformia</taxon>
        <taxon>Elateroidea</taxon>
        <taxon>Elateridae</taxon>
        <taxon>Agrypninae</taxon>
        <taxon>Pyrophorini</taxon>
        <taxon>Ignelater</taxon>
    </lineage>
</organism>
<accession>A0A8K0CAD5</accession>
<comment type="caution">
    <text evidence="2">The sequence shown here is derived from an EMBL/GenBank/DDBJ whole genome shotgun (WGS) entry which is preliminary data.</text>
</comment>
<proteinExistence type="predicted"/>